<evidence type="ECO:0000313" key="1">
    <source>
        <dbReference type="EMBL" id="KAJ1360516.1"/>
    </source>
</evidence>
<dbReference type="Proteomes" id="UP001196413">
    <property type="component" value="Unassembled WGS sequence"/>
</dbReference>
<dbReference type="AlphaFoldDB" id="A0AAD5N2A4"/>
<protein>
    <submittedName>
        <fullName evidence="1">Uncharacterized protein</fullName>
    </submittedName>
</protein>
<dbReference type="EMBL" id="JAHQIW010003890">
    <property type="protein sequence ID" value="KAJ1360516.1"/>
    <property type="molecule type" value="Genomic_DNA"/>
</dbReference>
<organism evidence="1 2">
    <name type="scientific">Parelaphostrongylus tenuis</name>
    <name type="common">Meningeal worm</name>
    <dbReference type="NCBI Taxonomy" id="148309"/>
    <lineage>
        <taxon>Eukaryota</taxon>
        <taxon>Metazoa</taxon>
        <taxon>Ecdysozoa</taxon>
        <taxon>Nematoda</taxon>
        <taxon>Chromadorea</taxon>
        <taxon>Rhabditida</taxon>
        <taxon>Rhabditina</taxon>
        <taxon>Rhabditomorpha</taxon>
        <taxon>Strongyloidea</taxon>
        <taxon>Metastrongylidae</taxon>
        <taxon>Parelaphostrongylus</taxon>
    </lineage>
</organism>
<reference evidence="1" key="1">
    <citation type="submission" date="2021-06" db="EMBL/GenBank/DDBJ databases">
        <title>Parelaphostrongylus tenuis whole genome reference sequence.</title>
        <authorList>
            <person name="Garwood T.J."/>
            <person name="Larsen P.A."/>
            <person name="Fountain-Jones N.M."/>
            <person name="Garbe J.R."/>
            <person name="Macchietto M.G."/>
            <person name="Kania S.A."/>
            <person name="Gerhold R.W."/>
            <person name="Richards J.E."/>
            <person name="Wolf T.M."/>
        </authorList>
    </citation>
    <scope>NUCLEOTIDE SEQUENCE</scope>
    <source>
        <strain evidence="1">MNPRO001-30</strain>
        <tissue evidence="1">Meninges</tissue>
    </source>
</reference>
<keyword evidence="2" id="KW-1185">Reference proteome</keyword>
<sequence>MYAQHYLSSERDIVIQSNKQQSEDYVQANVPIIESLNLDSAFYGTLRNSLRHNKGMMVQPTNSLRSVAASGPERFNLDCRE</sequence>
<gene>
    <name evidence="1" type="ORF">KIN20_019508</name>
</gene>
<comment type="caution">
    <text evidence="1">The sequence shown here is derived from an EMBL/GenBank/DDBJ whole genome shotgun (WGS) entry which is preliminary data.</text>
</comment>
<proteinExistence type="predicted"/>
<name>A0AAD5N2A4_PARTN</name>
<evidence type="ECO:0000313" key="2">
    <source>
        <dbReference type="Proteomes" id="UP001196413"/>
    </source>
</evidence>
<accession>A0AAD5N2A4</accession>